<organism evidence="15 16">
    <name type="scientific">Phytophthora megakarya</name>
    <dbReference type="NCBI Taxonomy" id="4795"/>
    <lineage>
        <taxon>Eukaryota</taxon>
        <taxon>Sar</taxon>
        <taxon>Stramenopiles</taxon>
        <taxon>Oomycota</taxon>
        <taxon>Peronosporomycetes</taxon>
        <taxon>Peronosporales</taxon>
        <taxon>Peronosporaceae</taxon>
        <taxon>Phytophthora</taxon>
    </lineage>
</organism>
<comment type="subcellular location">
    <subcellularLocation>
        <location evidence="1">Membrane</location>
        <topology evidence="1">Multi-pass membrane protein</topology>
    </subcellularLocation>
</comment>
<feature type="domain" description="P-type ATPase A" evidence="13">
    <location>
        <begin position="542"/>
        <end position="658"/>
    </location>
</feature>
<evidence type="ECO:0000259" key="14">
    <source>
        <dbReference type="Pfam" id="PF00690"/>
    </source>
</evidence>
<dbReference type="SUPFAM" id="SSF81660">
    <property type="entry name" value="Metal cation-transporting ATPase, ATP-binding domain N"/>
    <property type="match status" value="1"/>
</dbReference>
<feature type="transmembrane region" description="Helical" evidence="11">
    <location>
        <begin position="202"/>
        <end position="220"/>
    </location>
</feature>
<keyword evidence="4" id="KW-0479">Metal-binding</keyword>
<keyword evidence="9 11" id="KW-1133">Transmembrane helix</keyword>
<sequence length="1405" mass="157834">MLDKLILIVLTFVVLAPNTDAAANPMDYPACPQRHQPEYFCCTISNSTREVYTNTREVYTKFRRPEGGSYEGDYKTGWNKLRQVNFPYVRYTPDTPSYAYDDPKSVCRVQTVVMDFKTGELQQKLQCGSENASLVKDSQDPTVFWTSPSNPKNNNASFPVGAHCASLMLIDGSVDEEKKNLCVNDQPVDNFQFTTFGEPQLVAVYFVYLICCALLAWWNFQRHAICYSKCVMNEDDKSAVTSTGVQDFTNIISRSRYELISEENANAQPLIQTGYSFSKLGHAVFVYFVMATVLLHILLMIVICDYYGSFTPHLFDPLSASATTFFLVWLFAAIWLIAIVVWQRDVPNFFRVPSPLHNCDFVRMLKNDDTEIMLTDRTGVSALVARVENWFSSSGKRQGYQETVRVEIIEGKRIVNFQHLRYIYNDEARQFIPTDISIGRTYGDIGTAGNSGLTTTEARKRLHLIGLNVVDVTMPSLLTSILHEFLTLFYIYQIMCYYVWYYFTYWNMGSVMTIVVLGTAVINIYTKRKMQGAIVKMTRYRTEVSVLRDNQWRKLESSVLVPGDLIQVPENWVLPCDLVIVKGSTVCDESMLTGESMPVQKSPIPDHSNTIYDSEGRGKKHTLFSGTLVLSSGRHEEIHAVVQATGAHTTKGQLIQSILFPVPMRFKYDEHLKALIVLLLVYSSVACVIGINFLLGNGKLNNKMTAFCYCIFMISAVVSPLLPVVITVGQVNAATRLQKKGIFSLNVKRITLCGKVRVFCFDKTGTLTKQGLDYLGVQPVDMISNSFLPITRDTNNMMEATKCALATCHSVGSLDGNLVGNEVEVRMFEATGWKLVEREGSQPVVKSPSGYELEFIKRFDFDHHRMSMSVVVRHRTTGRLLVFCKGSYERMQQLSKLDSVPNDYKTVADRLAKDGCYVLGLSYRELPSDCDWSTEQIDAFLSNRDAVDENLSLLGLILFRNELKEDTTDAIAQLKAGDIRVVMITGDNAMCGCYIARNSGMVAPDSRVIVGDVERTGSGVDTNVGEVEWRDVDSRVILDQKVVRNLVMNGDDVELAITGAAFNRLKNTNEMNQLLFHVRIFSRMTPDDKVDCVKMHMEAGAVTGMCGDGGNDCGALRIAHAGIALSDADASVVSPFTSKPKTIQSVVDICREGRCSLATSFASVKFLIMYGVIASTLRLFQWYNATILSEWCFILADGFTLVGLSYVITLSEPLPDLRDQRPTSSLIGPSTLLSLLGQELINTIFLVSGMYMLTSQRWYCPFSPDNIDLAKWWLLSDNHLATTLFFTIITQQQLAAWVFSFGSRYRASIWRNYPLVLLFVALVVLDIFLLLGPPGKLTDVFRISSGTNVMVLPDIPMPLAFRTQYFVLLLGNVTTAIVFEYFVALGPVRDLLRRKFHKDHIPMRK</sequence>
<dbReference type="Gene3D" id="2.70.150.10">
    <property type="entry name" value="Calcium-transporting ATPase, cytoplasmic transduction domain A"/>
    <property type="match status" value="1"/>
</dbReference>
<comment type="similarity">
    <text evidence="2">Belongs to the cation transport ATPase (P-type) (TC 3.A.3) family. Type V subfamily.</text>
</comment>
<evidence type="ECO:0000256" key="6">
    <source>
        <dbReference type="ARBA" id="ARBA00022840"/>
    </source>
</evidence>
<comment type="caution">
    <text evidence="15">The sequence shown here is derived from an EMBL/GenBank/DDBJ whole genome shotgun (WGS) entry which is preliminary data.</text>
</comment>
<evidence type="ECO:0000313" key="15">
    <source>
        <dbReference type="EMBL" id="OWZ18491.1"/>
    </source>
</evidence>
<dbReference type="SUPFAM" id="SSF56784">
    <property type="entry name" value="HAD-like"/>
    <property type="match status" value="1"/>
</dbReference>
<dbReference type="GO" id="GO:0016020">
    <property type="term" value="C:membrane"/>
    <property type="evidence" value="ECO:0007669"/>
    <property type="project" value="UniProtKB-SubCell"/>
</dbReference>
<evidence type="ECO:0000256" key="3">
    <source>
        <dbReference type="ARBA" id="ARBA00022692"/>
    </source>
</evidence>
<keyword evidence="5" id="KW-0547">Nucleotide-binding</keyword>
<dbReference type="InterPro" id="IPR006544">
    <property type="entry name" value="P-type_TPase_V"/>
</dbReference>
<dbReference type="EMBL" id="NBNE01000580">
    <property type="protein sequence ID" value="OWZ18491.1"/>
    <property type="molecule type" value="Genomic_DNA"/>
</dbReference>
<dbReference type="InterPro" id="IPR018303">
    <property type="entry name" value="ATPase_P-typ_P_site"/>
</dbReference>
<dbReference type="InterPro" id="IPR023214">
    <property type="entry name" value="HAD_sf"/>
</dbReference>
<dbReference type="Proteomes" id="UP000198211">
    <property type="component" value="Unassembled WGS sequence"/>
</dbReference>
<evidence type="ECO:0000256" key="1">
    <source>
        <dbReference type="ARBA" id="ARBA00004141"/>
    </source>
</evidence>
<evidence type="ECO:0000256" key="7">
    <source>
        <dbReference type="ARBA" id="ARBA00022842"/>
    </source>
</evidence>
<dbReference type="InterPro" id="IPR001757">
    <property type="entry name" value="P_typ_ATPase"/>
</dbReference>
<dbReference type="InterPro" id="IPR004014">
    <property type="entry name" value="ATPase_P-typ_cation-transptr_N"/>
</dbReference>
<dbReference type="Gene3D" id="3.40.1110.10">
    <property type="entry name" value="Calcium-transporting ATPase, cytoplasmic domain N"/>
    <property type="match status" value="1"/>
</dbReference>
<feature type="transmembrane region" description="Helical" evidence="11">
    <location>
        <begin position="706"/>
        <end position="729"/>
    </location>
</feature>
<proteinExistence type="inferred from homology"/>
<dbReference type="GO" id="GO:0016887">
    <property type="term" value="F:ATP hydrolysis activity"/>
    <property type="evidence" value="ECO:0007669"/>
    <property type="project" value="InterPro"/>
</dbReference>
<dbReference type="SFLD" id="SFLDF00027">
    <property type="entry name" value="p-type_atpase"/>
    <property type="match status" value="1"/>
</dbReference>
<dbReference type="InterPro" id="IPR023299">
    <property type="entry name" value="ATPase_P-typ_cyto_dom_N"/>
</dbReference>
<dbReference type="PROSITE" id="PS00154">
    <property type="entry name" value="ATPASE_E1_E2"/>
    <property type="match status" value="1"/>
</dbReference>
<evidence type="ECO:0000256" key="12">
    <source>
        <dbReference type="SAM" id="SignalP"/>
    </source>
</evidence>
<feature type="transmembrane region" description="Helical" evidence="11">
    <location>
        <begin position="1313"/>
        <end position="1332"/>
    </location>
</feature>
<dbReference type="PRINTS" id="PR00119">
    <property type="entry name" value="CATATPASE"/>
</dbReference>
<gene>
    <name evidence="15" type="ORF">PHMEG_0007411</name>
</gene>
<accession>A0A225WLA2</accession>
<dbReference type="PANTHER" id="PTHR45630:SF11">
    <property type="entry name" value="CATION-TRANSPORTING P-TYPE ATPASE N-TERMINAL DOMAIN-CONTAINING PROTEIN"/>
    <property type="match status" value="1"/>
</dbReference>
<keyword evidence="8" id="KW-1278">Translocase</keyword>
<dbReference type="InterPro" id="IPR023298">
    <property type="entry name" value="ATPase_P-typ_TM_dom_sf"/>
</dbReference>
<dbReference type="GO" id="GO:0140358">
    <property type="term" value="F:P-type transmembrane transporter activity"/>
    <property type="evidence" value="ECO:0007669"/>
    <property type="project" value="InterPro"/>
</dbReference>
<feature type="domain" description="Cation-transporting P-type ATPase N-terminal" evidence="14">
    <location>
        <begin position="442"/>
        <end position="497"/>
    </location>
</feature>
<dbReference type="GO" id="GO:0019829">
    <property type="term" value="F:ATPase-coupled monoatomic cation transmembrane transporter activity"/>
    <property type="evidence" value="ECO:0007669"/>
    <property type="project" value="TreeGrafter"/>
</dbReference>
<dbReference type="SUPFAM" id="SSF81653">
    <property type="entry name" value="Calcium ATPase, transduction domain A"/>
    <property type="match status" value="1"/>
</dbReference>
<feature type="transmembrane region" description="Helical" evidence="11">
    <location>
        <begin position="506"/>
        <end position="526"/>
    </location>
</feature>
<evidence type="ECO:0000256" key="8">
    <source>
        <dbReference type="ARBA" id="ARBA00022967"/>
    </source>
</evidence>
<dbReference type="GO" id="GO:0046872">
    <property type="term" value="F:metal ion binding"/>
    <property type="evidence" value="ECO:0007669"/>
    <property type="project" value="UniProtKB-KW"/>
</dbReference>
<dbReference type="InterPro" id="IPR008250">
    <property type="entry name" value="ATPase_P-typ_transduc_dom_A_sf"/>
</dbReference>
<dbReference type="SFLD" id="SFLDG00002">
    <property type="entry name" value="C1.7:_P-type_atpase_like"/>
    <property type="match status" value="1"/>
</dbReference>
<dbReference type="PANTHER" id="PTHR45630">
    <property type="entry name" value="CATION-TRANSPORTING ATPASE-RELATED"/>
    <property type="match status" value="1"/>
</dbReference>
<dbReference type="Gene3D" id="3.40.50.1000">
    <property type="entry name" value="HAD superfamily/HAD-like"/>
    <property type="match status" value="2"/>
</dbReference>
<name>A0A225WLA2_9STRA</name>
<evidence type="ECO:0000256" key="11">
    <source>
        <dbReference type="SAM" id="Phobius"/>
    </source>
</evidence>
<feature type="transmembrane region" description="Helical" evidence="11">
    <location>
        <begin position="1365"/>
        <end position="1388"/>
    </location>
</feature>
<dbReference type="Pfam" id="PF13246">
    <property type="entry name" value="Cation_ATPase"/>
    <property type="match status" value="1"/>
</dbReference>
<dbReference type="OrthoDB" id="48943at2759"/>
<evidence type="ECO:0000256" key="2">
    <source>
        <dbReference type="ARBA" id="ARBA00006000"/>
    </source>
</evidence>
<keyword evidence="16" id="KW-1185">Reference proteome</keyword>
<dbReference type="Pfam" id="PF00122">
    <property type="entry name" value="E1-E2_ATPase"/>
    <property type="match status" value="1"/>
</dbReference>
<dbReference type="NCBIfam" id="TIGR01494">
    <property type="entry name" value="ATPase_P-type"/>
    <property type="match status" value="1"/>
</dbReference>
<dbReference type="SUPFAM" id="SSF81665">
    <property type="entry name" value="Calcium ATPase, transmembrane domain M"/>
    <property type="match status" value="1"/>
</dbReference>
<dbReference type="InterPro" id="IPR036412">
    <property type="entry name" value="HAD-like_sf"/>
</dbReference>
<keyword evidence="12" id="KW-0732">Signal</keyword>
<evidence type="ECO:0000256" key="5">
    <source>
        <dbReference type="ARBA" id="ARBA00022741"/>
    </source>
</evidence>
<feature type="transmembrane region" description="Helical" evidence="11">
    <location>
        <begin position="674"/>
        <end position="694"/>
    </location>
</feature>
<evidence type="ECO:0000256" key="4">
    <source>
        <dbReference type="ARBA" id="ARBA00022723"/>
    </source>
</evidence>
<protein>
    <submittedName>
        <fullName evidence="15">P-type ATPase (P-ATPase)</fullName>
    </submittedName>
</protein>
<feature type="transmembrane region" description="Helical" evidence="11">
    <location>
        <begin position="1280"/>
        <end position="1301"/>
    </location>
</feature>
<dbReference type="Pfam" id="PF00690">
    <property type="entry name" value="Cation_ATPase_N"/>
    <property type="match status" value="1"/>
</dbReference>
<feature type="transmembrane region" description="Helical" evidence="11">
    <location>
        <begin position="1231"/>
        <end position="1253"/>
    </location>
</feature>
<feature type="signal peptide" evidence="12">
    <location>
        <begin position="1"/>
        <end position="21"/>
    </location>
</feature>
<dbReference type="InterPro" id="IPR044492">
    <property type="entry name" value="P_typ_ATPase_HD_dom"/>
</dbReference>
<feature type="transmembrane region" description="Helical" evidence="11">
    <location>
        <begin position="320"/>
        <end position="342"/>
    </location>
</feature>
<evidence type="ECO:0000259" key="13">
    <source>
        <dbReference type="Pfam" id="PF00122"/>
    </source>
</evidence>
<keyword evidence="3 11" id="KW-0812">Transmembrane</keyword>
<evidence type="ECO:0000313" key="16">
    <source>
        <dbReference type="Proteomes" id="UP000198211"/>
    </source>
</evidence>
<feature type="chain" id="PRO_5012126820" evidence="12">
    <location>
        <begin position="22"/>
        <end position="1405"/>
    </location>
</feature>
<keyword evidence="10 11" id="KW-0472">Membrane</keyword>
<evidence type="ECO:0000256" key="10">
    <source>
        <dbReference type="ARBA" id="ARBA00023136"/>
    </source>
</evidence>
<dbReference type="GO" id="GO:0005524">
    <property type="term" value="F:ATP binding"/>
    <property type="evidence" value="ECO:0007669"/>
    <property type="project" value="UniProtKB-KW"/>
</dbReference>
<dbReference type="Gene3D" id="1.20.1110.10">
    <property type="entry name" value="Calcium-transporting ATPase, transmembrane domain"/>
    <property type="match status" value="1"/>
</dbReference>
<dbReference type="STRING" id="4795.A0A225WLA2"/>
<dbReference type="NCBIfam" id="TIGR01657">
    <property type="entry name" value="P-ATPase-V"/>
    <property type="match status" value="1"/>
</dbReference>
<keyword evidence="6" id="KW-0067">ATP-binding</keyword>
<keyword evidence="7" id="KW-0460">Magnesium</keyword>
<feature type="transmembrane region" description="Helical" evidence="11">
    <location>
        <begin position="1161"/>
        <end position="1181"/>
    </location>
</feature>
<evidence type="ECO:0000256" key="9">
    <source>
        <dbReference type="ARBA" id="ARBA00022989"/>
    </source>
</evidence>
<reference evidence="16" key="1">
    <citation type="submission" date="2017-03" db="EMBL/GenBank/DDBJ databases">
        <title>Phytopthora megakarya and P. palmivora, two closely related causual agents of cacao black pod achieved similar genome size and gene model numbers by different mechanisms.</title>
        <authorList>
            <person name="Ali S."/>
            <person name="Shao J."/>
            <person name="Larry D.J."/>
            <person name="Kronmiller B."/>
            <person name="Shen D."/>
            <person name="Strem M.D."/>
            <person name="Melnick R.L."/>
            <person name="Guiltinan M.J."/>
            <person name="Tyler B.M."/>
            <person name="Meinhardt L.W."/>
            <person name="Bailey B.A."/>
        </authorList>
    </citation>
    <scope>NUCLEOTIDE SEQUENCE [LARGE SCALE GENOMIC DNA]</scope>
    <source>
        <strain evidence="16">zdho120</strain>
    </source>
</reference>
<feature type="transmembrane region" description="Helical" evidence="11">
    <location>
        <begin position="284"/>
        <end position="308"/>
    </location>
</feature>
<dbReference type="InterPro" id="IPR059000">
    <property type="entry name" value="ATPase_P-type_domA"/>
</dbReference>
<feature type="transmembrane region" description="Helical" evidence="11">
    <location>
        <begin position="1187"/>
        <end position="1210"/>
    </location>
</feature>
<dbReference type="SFLD" id="SFLDS00003">
    <property type="entry name" value="Haloacid_Dehalogenase"/>
    <property type="match status" value="1"/>
</dbReference>